<name>A0AAV5V7D9_9BILA</name>
<proteinExistence type="predicted"/>
<gene>
    <name evidence="2" type="ORF">PFISCL1PPCAC_5913</name>
</gene>
<sequence>MSMIGASDACDPVSQQNNFNPSWMGQTFNASSGVPRPTGRPNASNGGEGEEDRPMAAPIFMRNRYGREDILALFDGGSVHPPDDFIRCPIVLSELQSPCVVKPLTDTEKKLRENINSSKAMSLLSATDRHHISSGGALPESPQSANRNNANGWTHVQSRDHNKTWGTSTTSTTPVRGSVRGAFTGGRGGGIAGG</sequence>
<feature type="region of interest" description="Disordered" evidence="1">
    <location>
        <begin position="128"/>
        <end position="194"/>
    </location>
</feature>
<feature type="non-terminal residue" evidence="2">
    <location>
        <position position="194"/>
    </location>
</feature>
<feature type="region of interest" description="Disordered" evidence="1">
    <location>
        <begin position="23"/>
        <end position="53"/>
    </location>
</feature>
<evidence type="ECO:0000256" key="1">
    <source>
        <dbReference type="SAM" id="MobiDB-lite"/>
    </source>
</evidence>
<organism evidence="2 3">
    <name type="scientific">Pristionchus fissidentatus</name>
    <dbReference type="NCBI Taxonomy" id="1538716"/>
    <lineage>
        <taxon>Eukaryota</taxon>
        <taxon>Metazoa</taxon>
        <taxon>Ecdysozoa</taxon>
        <taxon>Nematoda</taxon>
        <taxon>Chromadorea</taxon>
        <taxon>Rhabditida</taxon>
        <taxon>Rhabditina</taxon>
        <taxon>Diplogasteromorpha</taxon>
        <taxon>Diplogasteroidea</taxon>
        <taxon>Neodiplogasteridae</taxon>
        <taxon>Pristionchus</taxon>
    </lineage>
</organism>
<feature type="compositionally biased region" description="Gly residues" evidence="1">
    <location>
        <begin position="183"/>
        <end position="194"/>
    </location>
</feature>
<feature type="compositionally biased region" description="Polar residues" evidence="1">
    <location>
        <begin position="23"/>
        <end position="32"/>
    </location>
</feature>
<keyword evidence="3" id="KW-1185">Reference proteome</keyword>
<dbReference type="EMBL" id="BTSY01000002">
    <property type="protein sequence ID" value="GMT14616.1"/>
    <property type="molecule type" value="Genomic_DNA"/>
</dbReference>
<evidence type="ECO:0000313" key="2">
    <source>
        <dbReference type="EMBL" id="GMT14616.1"/>
    </source>
</evidence>
<dbReference type="Proteomes" id="UP001432322">
    <property type="component" value="Unassembled WGS sequence"/>
</dbReference>
<protein>
    <submittedName>
        <fullName evidence="2">Uncharacterized protein</fullName>
    </submittedName>
</protein>
<feature type="compositionally biased region" description="Polar residues" evidence="1">
    <location>
        <begin position="141"/>
        <end position="156"/>
    </location>
</feature>
<evidence type="ECO:0000313" key="3">
    <source>
        <dbReference type="Proteomes" id="UP001432322"/>
    </source>
</evidence>
<reference evidence="2" key="1">
    <citation type="submission" date="2023-10" db="EMBL/GenBank/DDBJ databases">
        <title>Genome assembly of Pristionchus species.</title>
        <authorList>
            <person name="Yoshida K."/>
            <person name="Sommer R.J."/>
        </authorList>
    </citation>
    <scope>NUCLEOTIDE SEQUENCE</scope>
    <source>
        <strain evidence="2">RS5133</strain>
    </source>
</reference>
<dbReference type="AlphaFoldDB" id="A0AAV5V7D9"/>
<accession>A0AAV5V7D9</accession>
<feature type="compositionally biased region" description="Low complexity" evidence="1">
    <location>
        <begin position="167"/>
        <end position="182"/>
    </location>
</feature>
<comment type="caution">
    <text evidence="2">The sequence shown here is derived from an EMBL/GenBank/DDBJ whole genome shotgun (WGS) entry which is preliminary data.</text>
</comment>